<evidence type="ECO:0000313" key="7">
    <source>
        <dbReference type="Proteomes" id="UP000515292"/>
    </source>
</evidence>
<keyword evidence="7" id="KW-1185">Reference proteome</keyword>
<evidence type="ECO:0000256" key="2">
    <source>
        <dbReference type="ARBA" id="ARBA00007801"/>
    </source>
</evidence>
<dbReference type="Gene3D" id="3.50.50.60">
    <property type="entry name" value="FAD/NAD(P)-binding domain"/>
    <property type="match status" value="1"/>
</dbReference>
<dbReference type="Gene3D" id="3.40.30.120">
    <property type="match status" value="1"/>
</dbReference>
<dbReference type="SUPFAM" id="SSF51905">
    <property type="entry name" value="FAD/NAD(P)-binding domain"/>
    <property type="match status" value="1"/>
</dbReference>
<dbReference type="InterPro" id="IPR036188">
    <property type="entry name" value="FAD/NAD-bd_sf"/>
</dbReference>
<evidence type="ECO:0000256" key="3">
    <source>
        <dbReference type="ARBA" id="ARBA00022630"/>
    </source>
</evidence>
<dbReference type="Gene3D" id="3.30.70.2450">
    <property type="match status" value="1"/>
</dbReference>
<comment type="similarity">
    <text evidence="2">Belongs to the PheA/TfdB FAD monooxygenase family.</text>
</comment>
<evidence type="ECO:0000313" key="6">
    <source>
        <dbReference type="EMBL" id="QMW21601.1"/>
    </source>
</evidence>
<dbReference type="SUPFAM" id="SSF52833">
    <property type="entry name" value="Thioredoxin-like"/>
    <property type="match status" value="1"/>
</dbReference>
<dbReference type="GO" id="GO:0016709">
    <property type="term" value="F:oxidoreductase activity, acting on paired donors, with incorporation or reduction of molecular oxygen, NAD(P)H as one donor, and incorporation of one atom of oxygen"/>
    <property type="evidence" value="ECO:0007669"/>
    <property type="project" value="UniProtKB-ARBA"/>
</dbReference>
<gene>
    <name evidence="6" type="ORF">H3309_09205</name>
</gene>
<evidence type="ECO:0000259" key="5">
    <source>
        <dbReference type="Pfam" id="PF01494"/>
    </source>
</evidence>
<dbReference type="PRINTS" id="PR00420">
    <property type="entry name" value="RNGMNOXGNASE"/>
</dbReference>
<evidence type="ECO:0000256" key="4">
    <source>
        <dbReference type="ARBA" id="ARBA00022827"/>
    </source>
</evidence>
<dbReference type="InterPro" id="IPR002938">
    <property type="entry name" value="FAD-bd"/>
</dbReference>
<protein>
    <submittedName>
        <fullName evidence="6">FAD-dependent monooxygenase</fullName>
    </submittedName>
</protein>
<sequence>MANDANQVMIIGAGPVGMTMAAHLARFGVGVRIVDKRAGPVEHSHASVVHTRTREMFDAMGIAEDFNAQGHRFEELSFHALGRHLATVRLFGVDGDQDRGPLDIGQDKTERILIAHLAALGVVVERPVEAVAVEQDAGSCRVTLRHPDGREEIAEAAYVCGCEGSNSIVRKTADIPFEGERYTGFEFVQTDARVHASLVPGRGYVFINHDRFLGLFPFDGKGLYRVLCARPDQDATDTSDPTLLEMENIVRDVVDPQATLSDPLWLNRFRTQHRVAGAFRAGARMFIAGDAGHVHVPVAGQGMNTGMQDAFNLSWKLASVIRGWAPASLLDSYDAERQPKAERLINFTDGGFRRLVTPNAATEAAIRLLGASFLNTTRVQDRLRAAVEEVDLHYRGGALAESYDGSGGVLGGDRVPDAQVVRGPGRRASRIQQLFRGTHWTALFLAGKRGDAHDLIDIADELVGIYGERIKAFVITPTLCFGNGDAALVELVHDVDDEAHHAFGVSDPTLILVRPDWYVGLRCSAHNASAIENYLAKVLIATPSAVAA</sequence>
<dbReference type="AlphaFoldDB" id="A0A7G5IE09"/>
<dbReference type="PANTHER" id="PTHR43004:SF19">
    <property type="entry name" value="BINDING MONOOXYGENASE, PUTATIVE (JCVI)-RELATED"/>
    <property type="match status" value="1"/>
</dbReference>
<evidence type="ECO:0000256" key="1">
    <source>
        <dbReference type="ARBA" id="ARBA00001974"/>
    </source>
</evidence>
<keyword evidence="6" id="KW-0503">Monooxygenase</keyword>
<feature type="domain" description="FAD-binding" evidence="5">
    <location>
        <begin position="7"/>
        <end position="348"/>
    </location>
</feature>
<dbReference type="InterPro" id="IPR036249">
    <property type="entry name" value="Thioredoxin-like_sf"/>
</dbReference>
<keyword evidence="6" id="KW-0560">Oxidoreductase</keyword>
<dbReference type="RefSeq" id="WP_182294450.1">
    <property type="nucleotide sequence ID" value="NZ_CP059851.1"/>
</dbReference>
<dbReference type="PANTHER" id="PTHR43004">
    <property type="entry name" value="TRK SYSTEM POTASSIUM UPTAKE PROTEIN"/>
    <property type="match status" value="1"/>
</dbReference>
<dbReference type="InterPro" id="IPR050641">
    <property type="entry name" value="RIFMO-like"/>
</dbReference>
<dbReference type="EMBL" id="CP059851">
    <property type="protein sequence ID" value="QMW21601.1"/>
    <property type="molecule type" value="Genomic_DNA"/>
</dbReference>
<reference evidence="6 7" key="1">
    <citation type="submission" date="2020-07" db="EMBL/GenBank/DDBJ databases">
        <title>Complete genome sequence for Sandaracinobacter sp. M6.</title>
        <authorList>
            <person name="Tang Y."/>
            <person name="Liu Q."/>
            <person name="Guo Z."/>
            <person name="Lei P."/>
            <person name="Huang B."/>
        </authorList>
    </citation>
    <scope>NUCLEOTIDE SEQUENCE [LARGE SCALE GENOMIC DNA]</scope>
    <source>
        <strain evidence="6 7">M6</strain>
    </source>
</reference>
<dbReference type="Proteomes" id="UP000515292">
    <property type="component" value="Chromosome"/>
</dbReference>
<comment type="cofactor">
    <cofactor evidence="1">
        <name>FAD</name>
        <dbReference type="ChEBI" id="CHEBI:57692"/>
    </cofactor>
</comment>
<dbReference type="GO" id="GO:0071949">
    <property type="term" value="F:FAD binding"/>
    <property type="evidence" value="ECO:0007669"/>
    <property type="project" value="InterPro"/>
</dbReference>
<proteinExistence type="inferred from homology"/>
<organism evidence="6 7">
    <name type="scientific">Sandaracinobacteroides saxicola</name>
    <dbReference type="NCBI Taxonomy" id="2759707"/>
    <lineage>
        <taxon>Bacteria</taxon>
        <taxon>Pseudomonadati</taxon>
        <taxon>Pseudomonadota</taxon>
        <taxon>Alphaproteobacteria</taxon>
        <taxon>Sphingomonadales</taxon>
        <taxon>Sphingosinicellaceae</taxon>
        <taxon>Sandaracinobacteroides</taxon>
    </lineage>
</organism>
<name>A0A7G5IE09_9SPHN</name>
<dbReference type="Pfam" id="PF01494">
    <property type="entry name" value="FAD_binding_3"/>
    <property type="match status" value="1"/>
</dbReference>
<keyword evidence="3" id="KW-0285">Flavoprotein</keyword>
<dbReference type="KEGG" id="sand:H3309_09205"/>
<accession>A0A7G5IE09</accession>
<keyword evidence="4" id="KW-0274">FAD</keyword>